<evidence type="ECO:0000313" key="2">
    <source>
        <dbReference type="Proteomes" id="UP000024635"/>
    </source>
</evidence>
<reference evidence="2" key="1">
    <citation type="journal article" date="2015" name="Nat. Genet.">
        <title>The genome and transcriptome of the zoonotic hookworm Ancylostoma ceylanicum identify infection-specific gene families.</title>
        <authorList>
            <person name="Schwarz E.M."/>
            <person name="Hu Y."/>
            <person name="Antoshechkin I."/>
            <person name="Miller M.M."/>
            <person name="Sternberg P.W."/>
            <person name="Aroian R.V."/>
        </authorList>
    </citation>
    <scope>NUCLEOTIDE SEQUENCE</scope>
    <source>
        <strain evidence="2">HY135</strain>
    </source>
</reference>
<evidence type="ECO:0000313" key="1">
    <source>
        <dbReference type="EMBL" id="EYB84440.1"/>
    </source>
</evidence>
<keyword evidence="2" id="KW-1185">Reference proteome</keyword>
<sequence>MPENIKTMEDYAFFFRLTTLLELLSGQCLRRISQADLRTWTGRIVNIATVVFDGASGQAIDNSEEGRIRFDLSGNFYLFECNRCPHVTFHFLRVHLKHRCGFLMHYPAMPLINFSTPEATAIFAMEKVWIGVPRLPTPLLAHETIKAIKPMTPLLEPMANPPRHDHPDIFSK</sequence>
<protein>
    <submittedName>
        <fullName evidence="1">Uncharacterized protein</fullName>
    </submittedName>
</protein>
<dbReference type="AlphaFoldDB" id="A0A016S1B2"/>
<dbReference type="Proteomes" id="UP000024635">
    <property type="component" value="Unassembled WGS sequence"/>
</dbReference>
<gene>
    <name evidence="1" type="primary">Acey_s0316.g2287</name>
    <name evidence="1" type="ORF">Y032_0316g2287</name>
</gene>
<name>A0A016S1B2_9BILA</name>
<dbReference type="EMBL" id="JARK01001652">
    <property type="protein sequence ID" value="EYB84440.1"/>
    <property type="molecule type" value="Genomic_DNA"/>
</dbReference>
<comment type="caution">
    <text evidence="1">The sequence shown here is derived from an EMBL/GenBank/DDBJ whole genome shotgun (WGS) entry which is preliminary data.</text>
</comment>
<organism evidence="1 2">
    <name type="scientific">Ancylostoma ceylanicum</name>
    <dbReference type="NCBI Taxonomy" id="53326"/>
    <lineage>
        <taxon>Eukaryota</taxon>
        <taxon>Metazoa</taxon>
        <taxon>Ecdysozoa</taxon>
        <taxon>Nematoda</taxon>
        <taxon>Chromadorea</taxon>
        <taxon>Rhabditida</taxon>
        <taxon>Rhabditina</taxon>
        <taxon>Rhabditomorpha</taxon>
        <taxon>Strongyloidea</taxon>
        <taxon>Ancylostomatidae</taxon>
        <taxon>Ancylostomatinae</taxon>
        <taxon>Ancylostoma</taxon>
    </lineage>
</organism>
<accession>A0A016S1B2</accession>
<proteinExistence type="predicted"/>